<evidence type="ECO:0000313" key="2">
    <source>
        <dbReference type="Proteomes" id="UP000271339"/>
    </source>
</evidence>
<dbReference type="InterPro" id="IPR029069">
    <property type="entry name" value="HotDog_dom_sf"/>
</dbReference>
<proteinExistence type="predicted"/>
<dbReference type="Pfam" id="PF22817">
    <property type="entry name" value="ApeP-like"/>
    <property type="match status" value="1"/>
</dbReference>
<dbReference type="AlphaFoldDB" id="A0A3L9YYK0"/>
<dbReference type="RefSeq" id="WP_121905776.1">
    <property type="nucleotide sequence ID" value="NZ_REFC01000011.1"/>
</dbReference>
<protein>
    <recommendedName>
        <fullName evidence="3">3-hydroxymyristoyl/3-hydroxydecanoyl-(Acyl carrier protein) dehydratase</fullName>
    </recommendedName>
</protein>
<organism evidence="1 2">
    <name type="scientific">Ulvibacter antarcticus</name>
    <dbReference type="NCBI Taxonomy" id="442714"/>
    <lineage>
        <taxon>Bacteria</taxon>
        <taxon>Pseudomonadati</taxon>
        <taxon>Bacteroidota</taxon>
        <taxon>Flavobacteriia</taxon>
        <taxon>Flavobacteriales</taxon>
        <taxon>Flavobacteriaceae</taxon>
        <taxon>Ulvibacter</taxon>
    </lineage>
</organism>
<reference evidence="1 2" key="1">
    <citation type="submission" date="2018-10" db="EMBL/GenBank/DDBJ databases">
        <title>Genomic Encyclopedia of Archaeal and Bacterial Type Strains, Phase II (KMG-II): from individual species to whole genera.</title>
        <authorList>
            <person name="Goeker M."/>
        </authorList>
    </citation>
    <scope>NUCLEOTIDE SEQUENCE [LARGE SCALE GENOMIC DNA]</scope>
    <source>
        <strain evidence="1 2">DSM 23424</strain>
    </source>
</reference>
<comment type="caution">
    <text evidence="1">The sequence shown here is derived from an EMBL/GenBank/DDBJ whole genome shotgun (WGS) entry which is preliminary data.</text>
</comment>
<evidence type="ECO:0008006" key="3">
    <source>
        <dbReference type="Google" id="ProtNLM"/>
    </source>
</evidence>
<sequence>MNLLAEKITDKHFVQNLIPQKKPFIMVDKLLFYSEKQVVSGFTIPTDNIFCHNNTFIASGLIEHMAQTIALHTGYQYFLKKKPAPTGYIGAIKKVEINKLPKASEELTTTVKILHEIMGVTLVTIETQSGGIVIATGEMKTVLAK</sequence>
<dbReference type="OrthoDB" id="2922403at2"/>
<dbReference type="InterPro" id="IPR016776">
    <property type="entry name" value="ApeP-like_dehydratase"/>
</dbReference>
<dbReference type="EMBL" id="REFC01000011">
    <property type="protein sequence ID" value="RMA65736.1"/>
    <property type="molecule type" value="Genomic_DNA"/>
</dbReference>
<gene>
    <name evidence="1" type="ORF">BXY75_0148</name>
</gene>
<keyword evidence="2" id="KW-1185">Reference proteome</keyword>
<evidence type="ECO:0000313" key="1">
    <source>
        <dbReference type="EMBL" id="RMA65736.1"/>
    </source>
</evidence>
<accession>A0A3L9YYK0</accession>
<dbReference type="Gene3D" id="3.10.129.10">
    <property type="entry name" value="Hotdog Thioesterase"/>
    <property type="match status" value="1"/>
</dbReference>
<dbReference type="Proteomes" id="UP000271339">
    <property type="component" value="Unassembled WGS sequence"/>
</dbReference>
<dbReference type="SUPFAM" id="SSF54637">
    <property type="entry name" value="Thioesterase/thiol ester dehydrase-isomerase"/>
    <property type="match status" value="1"/>
</dbReference>
<name>A0A3L9YYK0_9FLAO</name>